<organism evidence="1 2">
    <name type="scientific">Piedraia hortae CBS 480.64</name>
    <dbReference type="NCBI Taxonomy" id="1314780"/>
    <lineage>
        <taxon>Eukaryota</taxon>
        <taxon>Fungi</taxon>
        <taxon>Dikarya</taxon>
        <taxon>Ascomycota</taxon>
        <taxon>Pezizomycotina</taxon>
        <taxon>Dothideomycetes</taxon>
        <taxon>Dothideomycetidae</taxon>
        <taxon>Capnodiales</taxon>
        <taxon>Piedraiaceae</taxon>
        <taxon>Piedraia</taxon>
    </lineage>
</organism>
<reference evidence="1" key="1">
    <citation type="journal article" date="2020" name="Stud. Mycol.">
        <title>101 Dothideomycetes genomes: a test case for predicting lifestyles and emergence of pathogens.</title>
        <authorList>
            <person name="Haridas S."/>
            <person name="Albert R."/>
            <person name="Binder M."/>
            <person name="Bloem J."/>
            <person name="Labutti K."/>
            <person name="Salamov A."/>
            <person name="Andreopoulos B."/>
            <person name="Baker S."/>
            <person name="Barry K."/>
            <person name="Bills G."/>
            <person name="Bluhm B."/>
            <person name="Cannon C."/>
            <person name="Castanera R."/>
            <person name="Culley D."/>
            <person name="Daum C."/>
            <person name="Ezra D."/>
            <person name="Gonzalez J."/>
            <person name="Henrissat B."/>
            <person name="Kuo A."/>
            <person name="Liang C."/>
            <person name="Lipzen A."/>
            <person name="Lutzoni F."/>
            <person name="Magnuson J."/>
            <person name="Mondo S."/>
            <person name="Nolan M."/>
            <person name="Ohm R."/>
            <person name="Pangilinan J."/>
            <person name="Park H.-J."/>
            <person name="Ramirez L."/>
            <person name="Alfaro M."/>
            <person name="Sun H."/>
            <person name="Tritt A."/>
            <person name="Yoshinaga Y."/>
            <person name="Zwiers L.-H."/>
            <person name="Turgeon B."/>
            <person name="Goodwin S."/>
            <person name="Spatafora J."/>
            <person name="Crous P."/>
            <person name="Grigoriev I."/>
        </authorList>
    </citation>
    <scope>NUCLEOTIDE SEQUENCE</scope>
    <source>
        <strain evidence="1">CBS 480.64</strain>
    </source>
</reference>
<proteinExistence type="predicted"/>
<evidence type="ECO:0000313" key="1">
    <source>
        <dbReference type="EMBL" id="KAF2860198.1"/>
    </source>
</evidence>
<sequence>MHDAIYNYGVAMFMDCTNIPSPAATITLTFIFTSIPVQSDRFNSVGLFEYQVVTSHSTGILCHPISKLLLQEVLWTPM</sequence>
<dbReference type="EMBL" id="MU005984">
    <property type="protein sequence ID" value="KAF2860198.1"/>
    <property type="molecule type" value="Genomic_DNA"/>
</dbReference>
<protein>
    <submittedName>
        <fullName evidence="1">Uncharacterized protein</fullName>
    </submittedName>
</protein>
<dbReference type="AlphaFoldDB" id="A0A6A7C0E6"/>
<evidence type="ECO:0000313" key="2">
    <source>
        <dbReference type="Proteomes" id="UP000799421"/>
    </source>
</evidence>
<accession>A0A6A7C0E6</accession>
<dbReference type="Proteomes" id="UP000799421">
    <property type="component" value="Unassembled WGS sequence"/>
</dbReference>
<gene>
    <name evidence="1" type="ORF">K470DRAFT_258163</name>
</gene>
<name>A0A6A7C0E6_9PEZI</name>
<keyword evidence="2" id="KW-1185">Reference proteome</keyword>